<dbReference type="EMBL" id="CP126116">
    <property type="protein sequence ID" value="WHZ59680.1"/>
    <property type="molecule type" value="Genomic_DNA"/>
</dbReference>
<organism evidence="1 2">
    <name type="scientific">Metabacillus hrfriensis</name>
    <dbReference type="NCBI Taxonomy" id="3048891"/>
    <lineage>
        <taxon>Bacteria</taxon>
        <taxon>Bacillati</taxon>
        <taxon>Bacillota</taxon>
        <taxon>Bacilli</taxon>
        <taxon>Bacillales</taxon>
        <taxon>Bacillaceae</taxon>
        <taxon>Metabacillus</taxon>
    </lineage>
</organism>
<keyword evidence="1" id="KW-0449">Lipoprotein</keyword>
<protein>
    <submittedName>
        <fullName evidence="1">YhcN/YlaJ family sporulation lipoprotein</fullName>
    </submittedName>
</protein>
<evidence type="ECO:0000313" key="2">
    <source>
        <dbReference type="Proteomes" id="UP001226091"/>
    </source>
</evidence>
<keyword evidence="2" id="KW-1185">Reference proteome</keyword>
<proteinExistence type="predicted"/>
<name>A0ACD4RHN4_9BACI</name>
<dbReference type="Proteomes" id="UP001226091">
    <property type="component" value="Chromosome"/>
</dbReference>
<accession>A0ACD4RHN4</accession>
<sequence>MRNFVFSALFILLALSACTVNQGSQGDTPEDHNGKPINVRNTVDEQVEKKSGEQISKRLVNLAGRVPGVNDVSAVVLGKYAVVGIDVNSELDRNKVESIKYAVAESIQHDPYGANAVIIADADTTVRLREMGKDLQQGQPVGGILDELAAIVGRVMPEIPNDMLNNNNNNNQNRPTEQDNDQLNEKEQKELDREQEDQSQNHLNKN</sequence>
<reference evidence="2" key="1">
    <citation type="journal article" date="2025" name="Aquaculture">
        <title>Assessment of the bioflocculant production and safety properties of Metabacillus hrfriensis sp. nov. based on phenotypic and whole-genome sequencing analysis.</title>
        <authorList>
            <person name="Zhang R."/>
            <person name="Zhao Z."/>
            <person name="Luo L."/>
            <person name="Wang S."/>
            <person name="Guo K."/>
            <person name="Xu W."/>
        </authorList>
    </citation>
    <scope>NUCLEOTIDE SEQUENCE [LARGE SCALE GENOMIC DNA]</scope>
    <source>
        <strain evidence="2">CT-WN-B3</strain>
    </source>
</reference>
<gene>
    <name evidence="1" type="ORF">QLQ22_10245</name>
</gene>
<evidence type="ECO:0000313" key="1">
    <source>
        <dbReference type="EMBL" id="WHZ59680.1"/>
    </source>
</evidence>